<reference evidence="8" key="1">
    <citation type="submission" date="2022-07" db="EMBL/GenBank/DDBJ databases">
        <authorList>
            <person name="Trinca V."/>
            <person name="Uliana J.V.C."/>
            <person name="Torres T.T."/>
            <person name="Ward R.J."/>
            <person name="Monesi N."/>
        </authorList>
    </citation>
    <scope>NUCLEOTIDE SEQUENCE</scope>
    <source>
        <strain evidence="8">HSMRA1968</strain>
        <tissue evidence="8">Whole embryos</tissue>
    </source>
</reference>
<evidence type="ECO:0000313" key="9">
    <source>
        <dbReference type="Proteomes" id="UP001151699"/>
    </source>
</evidence>
<evidence type="ECO:0000256" key="2">
    <source>
        <dbReference type="ARBA" id="ARBA00010617"/>
    </source>
</evidence>
<keyword evidence="5" id="KW-0560">Oxidoreductase</keyword>
<evidence type="ECO:0000256" key="4">
    <source>
        <dbReference type="ARBA" id="ARBA00022723"/>
    </source>
</evidence>
<evidence type="ECO:0000256" key="1">
    <source>
        <dbReference type="ARBA" id="ARBA00001971"/>
    </source>
</evidence>
<keyword evidence="9" id="KW-1185">Reference proteome</keyword>
<dbReference type="EMBL" id="WJQU01000002">
    <property type="protein sequence ID" value="KAJ6644067.1"/>
    <property type="molecule type" value="Genomic_DNA"/>
</dbReference>
<keyword evidence="4" id="KW-0479">Metal-binding</keyword>
<dbReference type="PANTHER" id="PTHR24291">
    <property type="entry name" value="CYTOCHROME P450 FAMILY 4"/>
    <property type="match status" value="1"/>
</dbReference>
<name>A0A9Q0S3I8_9DIPT</name>
<dbReference type="GO" id="GO:0020037">
    <property type="term" value="F:heme binding"/>
    <property type="evidence" value="ECO:0007669"/>
    <property type="project" value="InterPro"/>
</dbReference>
<evidence type="ECO:0000256" key="5">
    <source>
        <dbReference type="ARBA" id="ARBA00023002"/>
    </source>
</evidence>
<evidence type="ECO:0000256" key="3">
    <source>
        <dbReference type="ARBA" id="ARBA00022617"/>
    </source>
</evidence>
<evidence type="ECO:0000313" key="8">
    <source>
        <dbReference type="EMBL" id="KAJ6644067.1"/>
    </source>
</evidence>
<accession>A0A9Q0S3I8</accession>
<proteinExistence type="inferred from homology"/>
<keyword evidence="7" id="KW-0503">Monooxygenase</keyword>
<comment type="cofactor">
    <cofactor evidence="1">
        <name>heme</name>
        <dbReference type="ChEBI" id="CHEBI:30413"/>
    </cofactor>
</comment>
<dbReference type="GO" id="GO:0004497">
    <property type="term" value="F:monooxygenase activity"/>
    <property type="evidence" value="ECO:0007669"/>
    <property type="project" value="UniProtKB-KW"/>
</dbReference>
<keyword evidence="3" id="KW-0349">Heme</keyword>
<dbReference type="AlphaFoldDB" id="A0A9Q0S3I8"/>
<sequence length="203" mass="23661">MVIKESLRLYPPVPFAGRQLLEDAQIGDYMIPKGTDIWLNYYALHRNPDQWTEPEKFDPERFSPENSIDRHPFAFVPFGGGLRNYIEEYFPDRCWWTNCEAIMRVGTSICEQYGFDFYAQQSRIADCSTFTSQVLCCRIETLRRECDWSTSCYHQTSITPEFACGTEFGQTFEATRKLLCGSYVEDNSLNTFRYECCPANITN</sequence>
<keyword evidence="6" id="KW-0408">Iron</keyword>
<dbReference type="InterPro" id="IPR050196">
    <property type="entry name" value="Cytochrome_P450_Monoox"/>
</dbReference>
<dbReference type="PANTHER" id="PTHR24291:SF50">
    <property type="entry name" value="BIFUNCTIONAL ALBAFLAVENONE MONOOXYGENASE_TERPENE SYNTHASE"/>
    <property type="match status" value="1"/>
</dbReference>
<dbReference type="InterPro" id="IPR001128">
    <property type="entry name" value="Cyt_P450"/>
</dbReference>
<comment type="caution">
    <text evidence="8">The sequence shown here is derived from an EMBL/GenBank/DDBJ whole genome shotgun (WGS) entry which is preliminary data.</text>
</comment>
<dbReference type="PRINTS" id="PR00359">
    <property type="entry name" value="BP450"/>
</dbReference>
<dbReference type="Gene3D" id="1.10.630.10">
    <property type="entry name" value="Cytochrome P450"/>
    <property type="match status" value="1"/>
</dbReference>
<dbReference type="InterPro" id="IPR002397">
    <property type="entry name" value="Cyt_P450_B"/>
</dbReference>
<dbReference type="GO" id="GO:0005506">
    <property type="term" value="F:iron ion binding"/>
    <property type="evidence" value="ECO:0007669"/>
    <property type="project" value="InterPro"/>
</dbReference>
<protein>
    <submittedName>
        <fullName evidence="8">Cytochrome P450 4C1</fullName>
    </submittedName>
</protein>
<dbReference type="GO" id="GO:0016705">
    <property type="term" value="F:oxidoreductase activity, acting on paired donors, with incorporation or reduction of molecular oxygen"/>
    <property type="evidence" value="ECO:0007669"/>
    <property type="project" value="InterPro"/>
</dbReference>
<organism evidence="8 9">
    <name type="scientific">Pseudolycoriella hygida</name>
    <dbReference type="NCBI Taxonomy" id="35572"/>
    <lineage>
        <taxon>Eukaryota</taxon>
        <taxon>Metazoa</taxon>
        <taxon>Ecdysozoa</taxon>
        <taxon>Arthropoda</taxon>
        <taxon>Hexapoda</taxon>
        <taxon>Insecta</taxon>
        <taxon>Pterygota</taxon>
        <taxon>Neoptera</taxon>
        <taxon>Endopterygota</taxon>
        <taxon>Diptera</taxon>
        <taxon>Nematocera</taxon>
        <taxon>Sciaroidea</taxon>
        <taxon>Sciaridae</taxon>
        <taxon>Pseudolycoriella</taxon>
    </lineage>
</organism>
<dbReference type="SUPFAM" id="SSF48264">
    <property type="entry name" value="Cytochrome P450"/>
    <property type="match status" value="1"/>
</dbReference>
<evidence type="ECO:0000256" key="7">
    <source>
        <dbReference type="ARBA" id="ARBA00023033"/>
    </source>
</evidence>
<gene>
    <name evidence="8" type="primary">CYP4C1_8</name>
    <name evidence="8" type="ORF">Bhyg_09033</name>
</gene>
<dbReference type="InterPro" id="IPR036396">
    <property type="entry name" value="Cyt_P450_sf"/>
</dbReference>
<dbReference type="OrthoDB" id="1470350at2759"/>
<dbReference type="Proteomes" id="UP001151699">
    <property type="component" value="Chromosome B"/>
</dbReference>
<evidence type="ECO:0000256" key="6">
    <source>
        <dbReference type="ARBA" id="ARBA00023004"/>
    </source>
</evidence>
<dbReference type="Pfam" id="PF00067">
    <property type="entry name" value="p450"/>
    <property type="match status" value="1"/>
</dbReference>
<comment type="similarity">
    <text evidence="2">Belongs to the cytochrome P450 family.</text>
</comment>